<keyword evidence="2" id="KW-1185">Reference proteome</keyword>
<accession>A0AAQ3WT22</accession>
<sequence length="327" mass="36864">MYCMHESVAGALPIGGPDRLTRSTPLRASARLRRVGGGGYVRGRRLRRAAAASAAARDGCVVRLRRRLGRERGGSRQRRSAVEAGHGRAIEEARRRMDFPGAMDPVSSYKLDVRIISNRARFSSWYRHSTVVDSDLTNFKDLMDDTLKIFPCGYGDVVKLFYFCAQTKSNIEIRTDQDLLAMFAKHKSTKTCFLSFDYHDTSSEPPIVPLWKKVDVPCTPSIAASSQICPTQTQTESQPETQVQPEDQYLLNPEPENEHVGVDEEGLYIEIGEHTEGSVDPSADFVKKRLCLNLTLKQPLTPNLTLIMWRMREMLLCKTNFHNLSLK</sequence>
<proteinExistence type="predicted"/>
<evidence type="ECO:0008006" key="3">
    <source>
        <dbReference type="Google" id="ProtNLM"/>
    </source>
</evidence>
<dbReference type="Proteomes" id="UP001341281">
    <property type="component" value="Chromosome 05"/>
</dbReference>
<dbReference type="AlphaFoldDB" id="A0AAQ3WT22"/>
<reference evidence="1 2" key="1">
    <citation type="submission" date="2024-02" db="EMBL/GenBank/DDBJ databases">
        <title>High-quality chromosome-scale genome assembly of Pensacola bahiagrass (Paspalum notatum Flugge var. saurae).</title>
        <authorList>
            <person name="Vega J.M."/>
            <person name="Podio M."/>
            <person name="Orjuela J."/>
            <person name="Siena L.A."/>
            <person name="Pessino S.C."/>
            <person name="Combes M.C."/>
            <person name="Mariac C."/>
            <person name="Albertini E."/>
            <person name="Pupilli F."/>
            <person name="Ortiz J.P.A."/>
            <person name="Leblanc O."/>
        </authorList>
    </citation>
    <scope>NUCLEOTIDE SEQUENCE [LARGE SCALE GENOMIC DNA]</scope>
    <source>
        <strain evidence="1">R1</strain>
        <tissue evidence="1">Leaf</tissue>
    </source>
</reference>
<evidence type="ECO:0000313" key="2">
    <source>
        <dbReference type="Proteomes" id="UP001341281"/>
    </source>
</evidence>
<organism evidence="1 2">
    <name type="scientific">Paspalum notatum var. saurae</name>
    <dbReference type="NCBI Taxonomy" id="547442"/>
    <lineage>
        <taxon>Eukaryota</taxon>
        <taxon>Viridiplantae</taxon>
        <taxon>Streptophyta</taxon>
        <taxon>Embryophyta</taxon>
        <taxon>Tracheophyta</taxon>
        <taxon>Spermatophyta</taxon>
        <taxon>Magnoliopsida</taxon>
        <taxon>Liliopsida</taxon>
        <taxon>Poales</taxon>
        <taxon>Poaceae</taxon>
        <taxon>PACMAD clade</taxon>
        <taxon>Panicoideae</taxon>
        <taxon>Andropogonodae</taxon>
        <taxon>Paspaleae</taxon>
        <taxon>Paspalinae</taxon>
        <taxon>Paspalum</taxon>
    </lineage>
</organism>
<protein>
    <recommendedName>
        <fullName evidence="3">PB1 domain-containing protein</fullName>
    </recommendedName>
</protein>
<evidence type="ECO:0000313" key="1">
    <source>
        <dbReference type="EMBL" id="WVZ73227.1"/>
    </source>
</evidence>
<name>A0AAQ3WT22_PASNO</name>
<gene>
    <name evidence="1" type="ORF">U9M48_021561</name>
</gene>
<dbReference type="EMBL" id="CP144749">
    <property type="protein sequence ID" value="WVZ73227.1"/>
    <property type="molecule type" value="Genomic_DNA"/>
</dbReference>